<dbReference type="Gene3D" id="3.40.50.2000">
    <property type="entry name" value="Glycogen Phosphorylase B"/>
    <property type="match status" value="2"/>
</dbReference>
<evidence type="ECO:0000259" key="1">
    <source>
        <dbReference type="Pfam" id="PF00534"/>
    </source>
</evidence>
<proteinExistence type="predicted"/>
<name>A0A6J7F0N4_9ZZZZ</name>
<dbReference type="AlphaFoldDB" id="A0A6J7F0N4"/>
<protein>
    <submittedName>
        <fullName evidence="2">Unannotated protein</fullName>
    </submittedName>
</protein>
<evidence type="ECO:0000313" key="2">
    <source>
        <dbReference type="EMBL" id="CAB4887298.1"/>
    </source>
</evidence>
<organism evidence="2">
    <name type="scientific">freshwater metagenome</name>
    <dbReference type="NCBI Taxonomy" id="449393"/>
    <lineage>
        <taxon>unclassified sequences</taxon>
        <taxon>metagenomes</taxon>
        <taxon>ecological metagenomes</taxon>
    </lineage>
</organism>
<dbReference type="InterPro" id="IPR001296">
    <property type="entry name" value="Glyco_trans_1"/>
</dbReference>
<dbReference type="PANTHER" id="PTHR45947">
    <property type="entry name" value="SULFOQUINOVOSYL TRANSFERASE SQD2"/>
    <property type="match status" value="1"/>
</dbReference>
<dbReference type="PANTHER" id="PTHR45947:SF3">
    <property type="entry name" value="SULFOQUINOVOSYL TRANSFERASE SQD2"/>
    <property type="match status" value="1"/>
</dbReference>
<reference evidence="2" key="1">
    <citation type="submission" date="2020-05" db="EMBL/GenBank/DDBJ databases">
        <authorList>
            <person name="Chiriac C."/>
            <person name="Salcher M."/>
            <person name="Ghai R."/>
            <person name="Kavagutti S V."/>
        </authorList>
    </citation>
    <scope>NUCLEOTIDE SEQUENCE</scope>
</reference>
<dbReference type="Pfam" id="PF00534">
    <property type="entry name" value="Glycos_transf_1"/>
    <property type="match status" value="1"/>
</dbReference>
<accession>A0A6J7F0N4</accession>
<dbReference type="CDD" id="cd03801">
    <property type="entry name" value="GT4_PimA-like"/>
    <property type="match status" value="1"/>
</dbReference>
<dbReference type="EMBL" id="CAFBLP010000081">
    <property type="protein sequence ID" value="CAB4887298.1"/>
    <property type="molecule type" value="Genomic_DNA"/>
</dbReference>
<gene>
    <name evidence="2" type="ORF">UFOPK3376_02480</name>
</gene>
<dbReference type="GO" id="GO:0016757">
    <property type="term" value="F:glycosyltransferase activity"/>
    <property type="evidence" value="ECO:0007669"/>
    <property type="project" value="InterPro"/>
</dbReference>
<dbReference type="SUPFAM" id="SSF53756">
    <property type="entry name" value="UDP-Glycosyltransferase/glycogen phosphorylase"/>
    <property type="match status" value="1"/>
</dbReference>
<sequence length="365" mass="39074">MGTRALLIALDYPPVGGGISRLLESWCVDTAGVEWLVVTTSPGATRSGLRRTTPIRFTGDLIAGVRWLRQADRRIVVAGHPYVTAAAVAAAVPARASSAALAYGGEMTARSWKPRLALRAMRSADAVIAISQHCAELVEQLGVRRDRIRIVTPRLTPPWLAETVSHRGPADGLRLVAITRLNEGYKNLELLIRLCAVLKPLGVIDELTIIGDGPRLEALRDKALQLGVGDTARLPGFVPDSALADVLARAHVGLFPSRDSVAEQGVEGFGLAIHELAAAGLPVLVGRAGGAVDAAIEPWARLLDPDDLWSWVSAIEDLYSREDMRRELGQAALSWARATTPHASADEFSAALLDSTRPTNRSALR</sequence>
<dbReference type="InterPro" id="IPR050194">
    <property type="entry name" value="Glycosyltransferase_grp1"/>
</dbReference>
<feature type="domain" description="Glycosyl transferase family 1" evidence="1">
    <location>
        <begin position="178"/>
        <end position="332"/>
    </location>
</feature>